<dbReference type="AlphaFoldDB" id="A0AAV4MCT3"/>
<evidence type="ECO:0000313" key="1">
    <source>
        <dbReference type="EMBL" id="GIX69977.1"/>
    </source>
</evidence>
<dbReference type="Proteomes" id="UP001054945">
    <property type="component" value="Unassembled WGS sequence"/>
</dbReference>
<accession>A0AAV4MCT3</accession>
<organism evidence="1 2">
    <name type="scientific">Caerostris extrusa</name>
    <name type="common">Bark spider</name>
    <name type="synonym">Caerostris bankana</name>
    <dbReference type="NCBI Taxonomy" id="172846"/>
    <lineage>
        <taxon>Eukaryota</taxon>
        <taxon>Metazoa</taxon>
        <taxon>Ecdysozoa</taxon>
        <taxon>Arthropoda</taxon>
        <taxon>Chelicerata</taxon>
        <taxon>Arachnida</taxon>
        <taxon>Araneae</taxon>
        <taxon>Araneomorphae</taxon>
        <taxon>Entelegynae</taxon>
        <taxon>Araneoidea</taxon>
        <taxon>Araneidae</taxon>
        <taxon>Caerostris</taxon>
    </lineage>
</organism>
<comment type="caution">
    <text evidence="1">The sequence shown here is derived from an EMBL/GenBank/DDBJ whole genome shotgun (WGS) entry which is preliminary data.</text>
</comment>
<protein>
    <submittedName>
        <fullName evidence="1">Uncharacterized protein</fullName>
    </submittedName>
</protein>
<sequence length="82" mass="8933">MFEIKNMDKSLIYSMEEFKSSSFSSIPSMLRRVIGDSERRYGDVFGGSLEHFAAPAGVGNFFQGLLASTPQTSKCGGGDKEV</sequence>
<evidence type="ECO:0000313" key="2">
    <source>
        <dbReference type="Proteomes" id="UP001054945"/>
    </source>
</evidence>
<gene>
    <name evidence="1" type="ORF">CEXT_14031</name>
</gene>
<proteinExistence type="predicted"/>
<keyword evidence="2" id="KW-1185">Reference proteome</keyword>
<name>A0AAV4MCT3_CAEEX</name>
<reference evidence="1 2" key="1">
    <citation type="submission" date="2021-06" db="EMBL/GenBank/DDBJ databases">
        <title>Caerostris extrusa draft genome.</title>
        <authorList>
            <person name="Kono N."/>
            <person name="Arakawa K."/>
        </authorList>
    </citation>
    <scope>NUCLEOTIDE SEQUENCE [LARGE SCALE GENOMIC DNA]</scope>
</reference>
<dbReference type="EMBL" id="BPLR01002100">
    <property type="protein sequence ID" value="GIX69977.1"/>
    <property type="molecule type" value="Genomic_DNA"/>
</dbReference>